<dbReference type="SUPFAM" id="SSF56784">
    <property type="entry name" value="HAD-like"/>
    <property type="match status" value="1"/>
</dbReference>
<dbReference type="GO" id="GO:0015031">
    <property type="term" value="P:protein transport"/>
    <property type="evidence" value="ECO:0007669"/>
    <property type="project" value="UniProtKB-KW"/>
</dbReference>
<dbReference type="Proteomes" id="UP000001514">
    <property type="component" value="Unassembled WGS sequence"/>
</dbReference>
<organism evidence="4">
    <name type="scientific">Selaginella moellendorffii</name>
    <name type="common">Spikemoss</name>
    <dbReference type="NCBI Taxonomy" id="88036"/>
    <lineage>
        <taxon>Eukaryota</taxon>
        <taxon>Viridiplantae</taxon>
        <taxon>Streptophyta</taxon>
        <taxon>Embryophyta</taxon>
        <taxon>Tracheophyta</taxon>
        <taxon>Lycopodiopsida</taxon>
        <taxon>Selaginellales</taxon>
        <taxon>Selaginellaceae</taxon>
        <taxon>Selaginella</taxon>
    </lineage>
</organism>
<feature type="domain" description="FCP1 homology" evidence="2">
    <location>
        <begin position="1"/>
        <end position="136"/>
    </location>
</feature>
<evidence type="ECO:0000259" key="2">
    <source>
        <dbReference type="PROSITE" id="PS50969"/>
    </source>
</evidence>
<dbReference type="InterPro" id="IPR036412">
    <property type="entry name" value="HAD-like_sf"/>
</dbReference>
<evidence type="ECO:0000256" key="1">
    <source>
        <dbReference type="RuleBase" id="RU365079"/>
    </source>
</evidence>
<comment type="subunit">
    <text evidence="1">Component of the TIM23 complex.</text>
</comment>
<keyword evidence="1" id="KW-0496">Mitochondrion</keyword>
<dbReference type="InParanoid" id="D8R151"/>
<sequence length="136" mass="15507">MTVALDLDNTLISSTSILLHRRSQCDLEVRDNGSRKCIKKRPHLDEFLDALALFAEAVLFSPAPYAARSSRDLLPRSDDELLKLLPELQSLAQLDDVRPAVRTYQQPPAQVVRGQGLKRTWRMAIEDKYLRKLFSC</sequence>
<keyword evidence="1" id="KW-0811">Translocation</keyword>
<gene>
    <name evidence="3" type="ORF">SELMODRAFT_406688</name>
</gene>
<comment type="subcellular location">
    <subcellularLocation>
        <location evidence="1">Mitochondrion inner membrane</location>
        <topology evidence="1">Single-pass membrane protein</topology>
    </subcellularLocation>
</comment>
<dbReference type="InterPro" id="IPR004274">
    <property type="entry name" value="FCP1_dom"/>
</dbReference>
<dbReference type="Gene3D" id="3.40.50.1000">
    <property type="entry name" value="HAD superfamily/HAD-like"/>
    <property type="match status" value="1"/>
</dbReference>
<protein>
    <recommendedName>
        <fullName evidence="1">Mitochondrial import inner membrane translocase subunit TIM50</fullName>
    </recommendedName>
</protein>
<dbReference type="PANTHER" id="PTHR12210">
    <property type="entry name" value="DULLARD PROTEIN PHOSPHATASE"/>
    <property type="match status" value="1"/>
</dbReference>
<comment type="similarity">
    <text evidence="1">Belongs to the TIM50 family.</text>
</comment>
<accession>D8R151</accession>
<dbReference type="HOGENOM" id="CLU_1878994_0_0_1"/>
<reference evidence="3 4" key="1">
    <citation type="journal article" date="2011" name="Science">
        <title>The Selaginella genome identifies genetic changes associated with the evolution of vascular plants.</title>
        <authorList>
            <person name="Banks J.A."/>
            <person name="Nishiyama T."/>
            <person name="Hasebe M."/>
            <person name="Bowman J.L."/>
            <person name="Gribskov M."/>
            <person name="dePamphilis C."/>
            <person name="Albert V.A."/>
            <person name="Aono N."/>
            <person name="Aoyama T."/>
            <person name="Ambrose B.A."/>
            <person name="Ashton N.W."/>
            <person name="Axtell M.J."/>
            <person name="Barker E."/>
            <person name="Barker M.S."/>
            <person name="Bennetzen J.L."/>
            <person name="Bonawitz N.D."/>
            <person name="Chapple C."/>
            <person name="Cheng C."/>
            <person name="Correa L.G."/>
            <person name="Dacre M."/>
            <person name="DeBarry J."/>
            <person name="Dreyer I."/>
            <person name="Elias M."/>
            <person name="Engstrom E.M."/>
            <person name="Estelle M."/>
            <person name="Feng L."/>
            <person name="Finet C."/>
            <person name="Floyd S.K."/>
            <person name="Frommer W.B."/>
            <person name="Fujita T."/>
            <person name="Gramzow L."/>
            <person name="Gutensohn M."/>
            <person name="Harholt J."/>
            <person name="Hattori M."/>
            <person name="Heyl A."/>
            <person name="Hirai T."/>
            <person name="Hiwatashi Y."/>
            <person name="Ishikawa M."/>
            <person name="Iwata M."/>
            <person name="Karol K.G."/>
            <person name="Koehler B."/>
            <person name="Kolukisaoglu U."/>
            <person name="Kubo M."/>
            <person name="Kurata T."/>
            <person name="Lalonde S."/>
            <person name="Li K."/>
            <person name="Li Y."/>
            <person name="Litt A."/>
            <person name="Lyons E."/>
            <person name="Manning G."/>
            <person name="Maruyama T."/>
            <person name="Michael T.P."/>
            <person name="Mikami K."/>
            <person name="Miyazaki S."/>
            <person name="Morinaga S."/>
            <person name="Murata T."/>
            <person name="Mueller-Roeber B."/>
            <person name="Nelson D.R."/>
            <person name="Obara M."/>
            <person name="Oguri Y."/>
            <person name="Olmstead R.G."/>
            <person name="Onodera N."/>
            <person name="Petersen B.L."/>
            <person name="Pils B."/>
            <person name="Prigge M."/>
            <person name="Rensing S.A."/>
            <person name="Riano-Pachon D.M."/>
            <person name="Roberts A.W."/>
            <person name="Sato Y."/>
            <person name="Scheller H.V."/>
            <person name="Schulz B."/>
            <person name="Schulz C."/>
            <person name="Shakirov E.V."/>
            <person name="Shibagaki N."/>
            <person name="Shinohara N."/>
            <person name="Shippen D.E."/>
            <person name="Soerensen I."/>
            <person name="Sotooka R."/>
            <person name="Sugimoto N."/>
            <person name="Sugita M."/>
            <person name="Sumikawa N."/>
            <person name="Tanurdzic M."/>
            <person name="Theissen G."/>
            <person name="Ulvskov P."/>
            <person name="Wakazuki S."/>
            <person name="Weng J.K."/>
            <person name="Willats W.W."/>
            <person name="Wipf D."/>
            <person name="Wolf P.G."/>
            <person name="Yang L."/>
            <person name="Zimmer A.D."/>
            <person name="Zhu Q."/>
            <person name="Mitros T."/>
            <person name="Hellsten U."/>
            <person name="Loque D."/>
            <person name="Otillar R."/>
            <person name="Salamov A."/>
            <person name="Schmutz J."/>
            <person name="Shapiro H."/>
            <person name="Lindquist E."/>
            <person name="Lucas S."/>
            <person name="Rokhsar D."/>
            <person name="Grigoriev I.V."/>
        </authorList>
    </citation>
    <scope>NUCLEOTIDE SEQUENCE [LARGE SCALE GENOMIC DNA]</scope>
</reference>
<dbReference type="PROSITE" id="PS50969">
    <property type="entry name" value="FCP1"/>
    <property type="match status" value="1"/>
</dbReference>
<proteinExistence type="inferred from homology"/>
<keyword evidence="1" id="KW-0653">Protein transport</keyword>
<dbReference type="Gramene" id="EFJ33840">
    <property type="protein sequence ID" value="EFJ33840"/>
    <property type="gene ID" value="SELMODRAFT_406688"/>
</dbReference>
<dbReference type="InterPro" id="IPR050365">
    <property type="entry name" value="TIM50"/>
</dbReference>
<dbReference type="InterPro" id="IPR023214">
    <property type="entry name" value="HAD_sf"/>
</dbReference>
<comment type="function">
    <text evidence="1">Essential component of the TIM23 complex, a complex that mediates the translocation of transit peptide-containing proteins across the mitochondrial inner membrane.</text>
</comment>
<dbReference type="GO" id="GO:0005744">
    <property type="term" value="C:TIM23 mitochondrial import inner membrane translocase complex"/>
    <property type="evidence" value="ECO:0007669"/>
    <property type="project" value="UniProtKB-UniRule"/>
</dbReference>
<dbReference type="GO" id="GO:0004721">
    <property type="term" value="F:phosphoprotein phosphatase activity"/>
    <property type="evidence" value="ECO:0000318"/>
    <property type="project" value="GO_Central"/>
</dbReference>
<dbReference type="KEGG" id="smo:SELMODRAFT_406688"/>
<dbReference type="Pfam" id="PF03031">
    <property type="entry name" value="NIF"/>
    <property type="match status" value="1"/>
</dbReference>
<name>D8R151_SELML</name>
<keyword evidence="4" id="KW-1185">Reference proteome</keyword>
<dbReference type="EMBL" id="GL377570">
    <property type="protein sequence ID" value="EFJ33840.1"/>
    <property type="molecule type" value="Genomic_DNA"/>
</dbReference>
<evidence type="ECO:0000313" key="4">
    <source>
        <dbReference type="Proteomes" id="UP000001514"/>
    </source>
</evidence>
<dbReference type="AlphaFoldDB" id="D8R151"/>
<keyword evidence="1" id="KW-0813">Transport</keyword>
<evidence type="ECO:0000313" key="3">
    <source>
        <dbReference type="EMBL" id="EFJ33840.1"/>
    </source>
</evidence>
<keyword evidence="1" id="KW-0809">Transit peptide</keyword>